<dbReference type="OrthoDB" id="1110759at2759"/>
<evidence type="ECO:0000313" key="5">
    <source>
        <dbReference type="EMBL" id="KAG2455703.1"/>
    </source>
</evidence>
<feature type="region of interest" description="Disordered" evidence="3">
    <location>
        <begin position="1"/>
        <end position="21"/>
    </location>
</feature>
<comment type="caution">
    <text evidence="5">The sequence shown here is derived from an EMBL/GenBank/DDBJ whole genome shotgun (WGS) entry which is preliminary data.</text>
</comment>
<feature type="compositionally biased region" description="Basic residues" evidence="3">
    <location>
        <begin position="154"/>
        <end position="183"/>
    </location>
</feature>
<keyword evidence="6" id="KW-1185">Reference proteome</keyword>
<dbReference type="InterPro" id="IPR005818">
    <property type="entry name" value="Histone_H1/H5_H15"/>
</dbReference>
<sequence>MSTAVATINQPKAKKARGGKTASSISNFEEMIKSAINNDKNQNGCTLQSIQKYIRNNYKVGNNADSKIILALKKLISAGTVLQGGGTSAAGLYKLKDVQTAKDMSKNVSTEEKSPRGARKKKAGRGKNVVRSRSKVRKNLSVEIMEVDKNKGGSSKRRMKGKGKRAKPARAPKHKAAKIGKRK</sequence>
<gene>
    <name evidence="5" type="primary">H5</name>
    <name evidence="5" type="ORF">GTO96_0007883</name>
</gene>
<dbReference type="PRINTS" id="PR00624">
    <property type="entry name" value="HISTONEH5"/>
</dbReference>
<proteinExistence type="inferred from homology"/>
<keyword evidence="2" id="KW-0539">Nucleus</keyword>
<feature type="domain" description="H15" evidence="4">
    <location>
        <begin position="24"/>
        <end position="97"/>
    </location>
</feature>
<evidence type="ECO:0000256" key="2">
    <source>
        <dbReference type="RuleBase" id="RU003894"/>
    </source>
</evidence>
<comment type="similarity">
    <text evidence="2">Belongs to the histone H1/H5 family.</text>
</comment>
<feature type="region of interest" description="Disordered" evidence="3">
    <location>
        <begin position="101"/>
        <end position="183"/>
    </location>
</feature>
<dbReference type="SUPFAM" id="SSF46785">
    <property type="entry name" value="Winged helix' DNA-binding domain"/>
    <property type="match status" value="1"/>
</dbReference>
<evidence type="ECO:0000313" key="6">
    <source>
        <dbReference type="Proteomes" id="UP000886611"/>
    </source>
</evidence>
<feature type="compositionally biased region" description="Polar residues" evidence="3">
    <location>
        <begin position="1"/>
        <end position="10"/>
    </location>
</feature>
<dbReference type="GO" id="GO:0005634">
    <property type="term" value="C:nucleus"/>
    <property type="evidence" value="ECO:0007669"/>
    <property type="project" value="UniProtKB-SubCell"/>
</dbReference>
<dbReference type="InterPro" id="IPR005819">
    <property type="entry name" value="H1/H5"/>
</dbReference>
<dbReference type="Proteomes" id="UP000886611">
    <property type="component" value="Unassembled WGS sequence"/>
</dbReference>
<feature type="non-terminal residue" evidence="5">
    <location>
        <position position="183"/>
    </location>
</feature>
<dbReference type="PROSITE" id="PS51504">
    <property type="entry name" value="H15"/>
    <property type="match status" value="1"/>
</dbReference>
<evidence type="ECO:0000256" key="1">
    <source>
        <dbReference type="ARBA" id="ARBA00023125"/>
    </source>
</evidence>
<comment type="subcellular location">
    <subcellularLocation>
        <location evidence="2">Nucleus</location>
    </subcellularLocation>
</comment>
<dbReference type="EMBL" id="JAATIS010009265">
    <property type="protein sequence ID" value="KAG2455703.1"/>
    <property type="molecule type" value="Genomic_DNA"/>
</dbReference>
<feature type="compositionally biased region" description="Basic and acidic residues" evidence="3">
    <location>
        <begin position="101"/>
        <end position="115"/>
    </location>
</feature>
<dbReference type="GO" id="GO:0000786">
    <property type="term" value="C:nucleosome"/>
    <property type="evidence" value="ECO:0007669"/>
    <property type="project" value="InterPro"/>
</dbReference>
<protein>
    <submittedName>
        <fullName evidence="5">H5 protein</fullName>
    </submittedName>
</protein>
<organism evidence="5 6">
    <name type="scientific">Polypterus senegalus</name>
    <name type="common">Senegal bichir</name>
    <dbReference type="NCBI Taxonomy" id="55291"/>
    <lineage>
        <taxon>Eukaryota</taxon>
        <taxon>Metazoa</taxon>
        <taxon>Chordata</taxon>
        <taxon>Craniata</taxon>
        <taxon>Vertebrata</taxon>
        <taxon>Euteleostomi</taxon>
        <taxon>Actinopterygii</taxon>
        <taxon>Polypteriformes</taxon>
        <taxon>Polypteridae</taxon>
        <taxon>Polypterus</taxon>
    </lineage>
</organism>
<dbReference type="AlphaFoldDB" id="A0A8X7WRZ1"/>
<dbReference type="GO" id="GO:0030527">
    <property type="term" value="F:structural constituent of chromatin"/>
    <property type="evidence" value="ECO:0007669"/>
    <property type="project" value="InterPro"/>
</dbReference>
<dbReference type="InterPro" id="IPR036388">
    <property type="entry name" value="WH-like_DNA-bd_sf"/>
</dbReference>
<evidence type="ECO:0000259" key="4">
    <source>
        <dbReference type="PROSITE" id="PS51504"/>
    </source>
</evidence>
<dbReference type="InterPro" id="IPR036390">
    <property type="entry name" value="WH_DNA-bd_sf"/>
</dbReference>
<dbReference type="Pfam" id="PF00538">
    <property type="entry name" value="Linker_histone"/>
    <property type="match status" value="1"/>
</dbReference>
<name>A0A8X7WRZ1_POLSE</name>
<evidence type="ECO:0000256" key="3">
    <source>
        <dbReference type="SAM" id="MobiDB-lite"/>
    </source>
</evidence>
<feature type="compositionally biased region" description="Basic residues" evidence="3">
    <location>
        <begin position="116"/>
        <end position="138"/>
    </location>
</feature>
<dbReference type="GO" id="GO:0003677">
    <property type="term" value="F:DNA binding"/>
    <property type="evidence" value="ECO:0007669"/>
    <property type="project" value="UniProtKB-KW"/>
</dbReference>
<dbReference type="SMART" id="SM00526">
    <property type="entry name" value="H15"/>
    <property type="match status" value="1"/>
</dbReference>
<feature type="non-terminal residue" evidence="5">
    <location>
        <position position="1"/>
    </location>
</feature>
<dbReference type="GO" id="GO:0006334">
    <property type="term" value="P:nucleosome assembly"/>
    <property type="evidence" value="ECO:0007669"/>
    <property type="project" value="InterPro"/>
</dbReference>
<dbReference type="Gene3D" id="1.10.10.10">
    <property type="entry name" value="Winged helix-like DNA-binding domain superfamily/Winged helix DNA-binding domain"/>
    <property type="match status" value="1"/>
</dbReference>
<keyword evidence="1 2" id="KW-0238">DNA-binding</keyword>
<reference evidence="5 6" key="1">
    <citation type="journal article" date="2021" name="Cell">
        <title>Tracing the genetic footprints of vertebrate landing in non-teleost ray-finned fishes.</title>
        <authorList>
            <person name="Bi X."/>
            <person name="Wang K."/>
            <person name="Yang L."/>
            <person name="Pan H."/>
            <person name="Jiang H."/>
            <person name="Wei Q."/>
            <person name="Fang M."/>
            <person name="Yu H."/>
            <person name="Zhu C."/>
            <person name="Cai Y."/>
            <person name="He Y."/>
            <person name="Gan X."/>
            <person name="Zeng H."/>
            <person name="Yu D."/>
            <person name="Zhu Y."/>
            <person name="Jiang H."/>
            <person name="Qiu Q."/>
            <person name="Yang H."/>
            <person name="Zhang Y.E."/>
            <person name="Wang W."/>
            <person name="Zhu M."/>
            <person name="He S."/>
            <person name="Zhang G."/>
        </authorList>
    </citation>
    <scope>NUCLEOTIDE SEQUENCE [LARGE SCALE GENOMIC DNA]</scope>
    <source>
        <strain evidence="5">Bchr_013</strain>
    </source>
</reference>
<keyword evidence="2" id="KW-0158">Chromosome</keyword>
<accession>A0A8X7WRZ1</accession>